<sequence>WLAHGTLIGWYFGERMQPFDDDVDLQMNSNYLYELAKYNMTLIDGRVRASYIFYLLDVNPHFISRHHQRLNVIDARFIDTETSLFLDITGMALTKVSIRESDRVAQMTVKCKTPHRMRPESIYPLVRTRFEGIGTWRPNEVADMLKKEYGAMVMSKTLYKVGTCEGVGGAGNGFCGALRVQTWVRRGAASQDRLNF</sequence>
<protein>
    <submittedName>
        <fullName evidence="6">LicD family-domain-containing protein</fullName>
    </submittedName>
</protein>
<proteinExistence type="predicted"/>
<evidence type="ECO:0000256" key="1">
    <source>
        <dbReference type="ARBA" id="ARBA00004167"/>
    </source>
</evidence>
<evidence type="ECO:0000256" key="3">
    <source>
        <dbReference type="ARBA" id="ARBA00022989"/>
    </source>
</evidence>
<keyword evidence="2" id="KW-0812">Transmembrane</keyword>
<evidence type="ECO:0000259" key="5">
    <source>
        <dbReference type="Pfam" id="PF04991"/>
    </source>
</evidence>
<keyword evidence="4" id="KW-0472">Membrane</keyword>
<dbReference type="Pfam" id="PF04991">
    <property type="entry name" value="LicD"/>
    <property type="match status" value="1"/>
</dbReference>
<feature type="non-terminal residue" evidence="6">
    <location>
        <position position="1"/>
    </location>
</feature>
<dbReference type="GO" id="GO:0009100">
    <property type="term" value="P:glycoprotein metabolic process"/>
    <property type="evidence" value="ECO:0007669"/>
    <property type="project" value="UniProtKB-ARBA"/>
</dbReference>
<keyword evidence="3" id="KW-1133">Transmembrane helix</keyword>
<dbReference type="GO" id="GO:0016020">
    <property type="term" value="C:membrane"/>
    <property type="evidence" value="ECO:0007669"/>
    <property type="project" value="UniProtKB-SubCell"/>
</dbReference>
<gene>
    <name evidence="6" type="ORF">BDK51DRAFT_23250</name>
</gene>
<name>A0A4P9WFE1_9FUNG</name>
<dbReference type="InterPro" id="IPR009644">
    <property type="entry name" value="FKTN/MNN4/W02B3.4-1"/>
</dbReference>
<keyword evidence="7" id="KW-1185">Reference proteome</keyword>
<evidence type="ECO:0000256" key="4">
    <source>
        <dbReference type="ARBA" id="ARBA00023136"/>
    </source>
</evidence>
<reference evidence="7" key="1">
    <citation type="journal article" date="2018" name="Nat. Microbiol.">
        <title>Leveraging single-cell genomics to expand the fungal tree of life.</title>
        <authorList>
            <person name="Ahrendt S.R."/>
            <person name="Quandt C.A."/>
            <person name="Ciobanu D."/>
            <person name="Clum A."/>
            <person name="Salamov A."/>
            <person name="Andreopoulos B."/>
            <person name="Cheng J.F."/>
            <person name="Woyke T."/>
            <person name="Pelin A."/>
            <person name="Henrissat B."/>
            <person name="Reynolds N.K."/>
            <person name="Benny G.L."/>
            <person name="Smith M.E."/>
            <person name="James T.Y."/>
            <person name="Grigoriev I.V."/>
        </authorList>
    </citation>
    <scope>NUCLEOTIDE SEQUENCE [LARGE SCALE GENOMIC DNA]</scope>
</reference>
<comment type="subcellular location">
    <subcellularLocation>
        <location evidence="1">Membrane</location>
        <topology evidence="1">Single-pass membrane protein</topology>
    </subcellularLocation>
</comment>
<dbReference type="OrthoDB" id="2120817at2759"/>
<dbReference type="InterPro" id="IPR007074">
    <property type="entry name" value="LicD/FKTN/FKRP_NTP_transf"/>
</dbReference>
<dbReference type="Proteomes" id="UP000269721">
    <property type="component" value="Unassembled WGS sequence"/>
</dbReference>
<evidence type="ECO:0000313" key="7">
    <source>
        <dbReference type="Proteomes" id="UP000269721"/>
    </source>
</evidence>
<dbReference type="PANTHER" id="PTHR15407">
    <property type="entry name" value="FUKUTIN-RELATED"/>
    <property type="match status" value="1"/>
</dbReference>
<dbReference type="EMBL" id="KZ995111">
    <property type="protein sequence ID" value="RKO91344.1"/>
    <property type="molecule type" value="Genomic_DNA"/>
</dbReference>
<evidence type="ECO:0000256" key="2">
    <source>
        <dbReference type="ARBA" id="ARBA00022692"/>
    </source>
</evidence>
<accession>A0A4P9WFE1</accession>
<feature type="domain" description="LicD/FKTN/FKRP nucleotidyltransferase" evidence="5">
    <location>
        <begin position="1"/>
        <end position="97"/>
    </location>
</feature>
<dbReference type="AlphaFoldDB" id="A0A4P9WFE1"/>
<evidence type="ECO:0000313" key="6">
    <source>
        <dbReference type="EMBL" id="RKO91344.1"/>
    </source>
</evidence>
<dbReference type="PANTHER" id="PTHR15407:SF28">
    <property type="entry name" value="RIBITOL-5-PHOSPHATE TRANSFERASE FKTN"/>
    <property type="match status" value="1"/>
</dbReference>
<organism evidence="6 7">
    <name type="scientific">Blyttiomyces helicus</name>
    <dbReference type="NCBI Taxonomy" id="388810"/>
    <lineage>
        <taxon>Eukaryota</taxon>
        <taxon>Fungi</taxon>
        <taxon>Fungi incertae sedis</taxon>
        <taxon>Chytridiomycota</taxon>
        <taxon>Chytridiomycota incertae sedis</taxon>
        <taxon>Chytridiomycetes</taxon>
        <taxon>Chytridiomycetes incertae sedis</taxon>
        <taxon>Blyttiomyces</taxon>
    </lineage>
</organism>